<dbReference type="EMBL" id="CP003191">
    <property type="protein sequence ID" value="AEW22433.1"/>
    <property type="molecule type" value="Genomic_DNA"/>
</dbReference>
<dbReference type="STRING" id="203275.BFO_1692"/>
<dbReference type="Proteomes" id="UP000005436">
    <property type="component" value="Chromosome"/>
</dbReference>
<dbReference type="HOGENOM" id="CLU_124502_0_0_10"/>
<evidence type="ECO:0000313" key="3">
    <source>
        <dbReference type="EMBL" id="AEW22433.1"/>
    </source>
</evidence>
<accession>G8UMP7</accession>
<gene>
    <name evidence="3" type="ordered locus">BFO_1692</name>
</gene>
<dbReference type="InterPro" id="IPR003808">
    <property type="entry name" value="Fe-S_metab-assoc_dom"/>
</dbReference>
<keyword evidence="4" id="KW-1185">Reference proteome</keyword>
<dbReference type="PANTHER" id="PTHR43597:SF5">
    <property type="entry name" value="SUFE-LIKE PROTEIN 2, CHLOROPLASTIC"/>
    <property type="match status" value="1"/>
</dbReference>
<dbReference type="PANTHER" id="PTHR43597">
    <property type="entry name" value="SULFUR ACCEPTOR PROTEIN CSDE"/>
    <property type="match status" value="1"/>
</dbReference>
<feature type="domain" description="Fe-S metabolism associated" evidence="2">
    <location>
        <begin position="14"/>
        <end position="133"/>
    </location>
</feature>
<reference evidence="4" key="1">
    <citation type="submission" date="2011-12" db="EMBL/GenBank/DDBJ databases">
        <title>Complete sequence of Tannerella forsythia ATCC 43037.</title>
        <authorList>
            <person name="Dewhirst F."/>
            <person name="Tanner A."/>
            <person name="Izard J."/>
            <person name="Brinkac L."/>
            <person name="Durkin A.S."/>
            <person name="Hostetler J."/>
            <person name="Shetty J."/>
            <person name="Torralba M."/>
            <person name="Gill S."/>
            <person name="Nelson K."/>
        </authorList>
    </citation>
    <scope>NUCLEOTIDE SEQUENCE [LARGE SCALE GENOMIC DNA]</scope>
    <source>
        <strain evidence="4">ATCC 43037 / JCM 10827 / CCUG 33226 / KCTC 5666 / FDC 338</strain>
    </source>
</reference>
<evidence type="ECO:0000313" key="4">
    <source>
        <dbReference type="Proteomes" id="UP000005436"/>
    </source>
</evidence>
<evidence type="ECO:0000259" key="2">
    <source>
        <dbReference type="Pfam" id="PF02657"/>
    </source>
</evidence>
<protein>
    <submittedName>
        <fullName evidence="3">Fe-S metabolism associated domain protein</fullName>
    </submittedName>
</protein>
<comment type="similarity">
    <text evidence="1">Belongs to the SufE family.</text>
</comment>
<evidence type="ECO:0000256" key="1">
    <source>
        <dbReference type="ARBA" id="ARBA00010282"/>
    </source>
</evidence>
<proteinExistence type="inferred from homology"/>
<dbReference type="SUPFAM" id="SSF82649">
    <property type="entry name" value="SufE/NifU"/>
    <property type="match status" value="1"/>
</dbReference>
<dbReference type="Pfam" id="PF02657">
    <property type="entry name" value="SufE"/>
    <property type="match status" value="1"/>
</dbReference>
<name>G8UMP7_TANFA</name>
<dbReference type="Gene3D" id="3.90.1010.10">
    <property type="match status" value="1"/>
</dbReference>
<dbReference type="eggNOG" id="COG2166">
    <property type="taxonomic scope" value="Bacteria"/>
</dbReference>
<organism evidence="3 4">
    <name type="scientific">Tannerella forsythia (strain ATCC 43037 / JCM 10827 / CCUG 21028 A / KCTC 5666 / FDC 338)</name>
    <name type="common">Bacteroides forsythus</name>
    <dbReference type="NCBI Taxonomy" id="203275"/>
    <lineage>
        <taxon>Bacteria</taxon>
        <taxon>Pseudomonadati</taxon>
        <taxon>Bacteroidota</taxon>
        <taxon>Bacteroidia</taxon>
        <taxon>Bacteroidales</taxon>
        <taxon>Tannerellaceae</taxon>
        <taxon>Tannerella</taxon>
    </lineage>
</organism>
<dbReference type="AlphaFoldDB" id="G8UMP7"/>
<sequence length="145" mass="16329">MTEVTINEIQDEVIEEFSVFDDWMDKYALLIDMGNALPTLDGRYKTSSNLIEGCQSRVWLQADYTDGQVIFQGESDAVIVKGIVSLLIRVLSHHTPQEILDADLYFIDRIGLKEHLSPTRSNGLVAMLKQMKMYALAFSAQANQA</sequence>
<dbReference type="KEGG" id="tfo:BFO_1692"/>
<dbReference type="PATRIC" id="fig|203275.8.peg.1536"/>